<sequence>MEKKRVPSLVKDEALVHKRRAQMVKGAVALFKEKGFHRTTTREIAKASGFSIGTLYEYIGSKEDVLYLVCDAVYGEVMERLEQLLTEENAGVERVRHLVRSLFKVIDEMQDEVLVMYQEAKSLPKEALPYVLQREKEMTERIQDVLAKSRAEGVIQLPDEQLPLAAENLMVKGHMWAFRRWSLASSYSLETYTKAQIEQILSGLKADVENKRGR</sequence>
<organism evidence="4 5">
    <name type="scientific">Salsuginibacillus halophilus</name>
    <dbReference type="NCBI Taxonomy" id="517424"/>
    <lineage>
        <taxon>Bacteria</taxon>
        <taxon>Bacillati</taxon>
        <taxon>Bacillota</taxon>
        <taxon>Bacilli</taxon>
        <taxon>Bacillales</taxon>
        <taxon>Bacillaceae</taxon>
        <taxon>Salsuginibacillus</taxon>
    </lineage>
</organism>
<dbReference type="Gene3D" id="1.10.10.60">
    <property type="entry name" value="Homeodomain-like"/>
    <property type="match status" value="1"/>
</dbReference>
<protein>
    <submittedName>
        <fullName evidence="4">TetR family transcriptional regulator</fullName>
    </submittedName>
</protein>
<accession>A0A2P8HHX9</accession>
<comment type="caution">
    <text evidence="4">The sequence shown here is derived from an EMBL/GenBank/DDBJ whole genome shotgun (WGS) entry which is preliminary data.</text>
</comment>
<keyword evidence="1 2" id="KW-0238">DNA-binding</keyword>
<dbReference type="SUPFAM" id="SSF48498">
    <property type="entry name" value="Tetracyclin repressor-like, C-terminal domain"/>
    <property type="match status" value="1"/>
</dbReference>
<feature type="DNA-binding region" description="H-T-H motif" evidence="2">
    <location>
        <begin position="40"/>
        <end position="59"/>
    </location>
</feature>
<proteinExistence type="predicted"/>
<dbReference type="Gene3D" id="1.10.357.10">
    <property type="entry name" value="Tetracycline Repressor, domain 2"/>
    <property type="match status" value="1"/>
</dbReference>
<evidence type="ECO:0000313" key="4">
    <source>
        <dbReference type="EMBL" id="PSL45826.1"/>
    </source>
</evidence>
<evidence type="ECO:0000313" key="5">
    <source>
        <dbReference type="Proteomes" id="UP000242310"/>
    </source>
</evidence>
<dbReference type="AlphaFoldDB" id="A0A2P8HHX9"/>
<dbReference type="PANTHER" id="PTHR30055">
    <property type="entry name" value="HTH-TYPE TRANSCRIPTIONAL REGULATOR RUTR"/>
    <property type="match status" value="1"/>
</dbReference>
<dbReference type="RefSeq" id="WP_106588503.1">
    <property type="nucleotide sequence ID" value="NZ_PYAV01000006.1"/>
</dbReference>
<dbReference type="InterPro" id="IPR009057">
    <property type="entry name" value="Homeodomain-like_sf"/>
</dbReference>
<dbReference type="PANTHER" id="PTHR30055:SF226">
    <property type="entry name" value="HTH-TYPE TRANSCRIPTIONAL REGULATOR PKSA"/>
    <property type="match status" value="1"/>
</dbReference>
<dbReference type="PRINTS" id="PR00455">
    <property type="entry name" value="HTHTETR"/>
</dbReference>
<evidence type="ECO:0000256" key="1">
    <source>
        <dbReference type="ARBA" id="ARBA00023125"/>
    </source>
</evidence>
<dbReference type="Proteomes" id="UP000242310">
    <property type="component" value="Unassembled WGS sequence"/>
</dbReference>
<dbReference type="Pfam" id="PF17932">
    <property type="entry name" value="TetR_C_24"/>
    <property type="match status" value="1"/>
</dbReference>
<evidence type="ECO:0000259" key="3">
    <source>
        <dbReference type="PROSITE" id="PS50977"/>
    </source>
</evidence>
<evidence type="ECO:0000256" key="2">
    <source>
        <dbReference type="PROSITE-ProRule" id="PRU00335"/>
    </source>
</evidence>
<dbReference type="InterPro" id="IPR001647">
    <property type="entry name" value="HTH_TetR"/>
</dbReference>
<feature type="domain" description="HTH tetR-type" evidence="3">
    <location>
        <begin position="17"/>
        <end position="77"/>
    </location>
</feature>
<dbReference type="InterPro" id="IPR036271">
    <property type="entry name" value="Tet_transcr_reg_TetR-rel_C_sf"/>
</dbReference>
<dbReference type="PROSITE" id="PS50977">
    <property type="entry name" value="HTH_TETR_2"/>
    <property type="match status" value="1"/>
</dbReference>
<dbReference type="OrthoDB" id="1669699at2"/>
<name>A0A2P8HHX9_9BACI</name>
<dbReference type="InterPro" id="IPR041490">
    <property type="entry name" value="KstR2_TetR_C"/>
</dbReference>
<keyword evidence="5" id="KW-1185">Reference proteome</keyword>
<dbReference type="InterPro" id="IPR050109">
    <property type="entry name" value="HTH-type_TetR-like_transc_reg"/>
</dbReference>
<dbReference type="EMBL" id="PYAV01000006">
    <property type="protein sequence ID" value="PSL45826.1"/>
    <property type="molecule type" value="Genomic_DNA"/>
</dbReference>
<dbReference type="GO" id="GO:0003700">
    <property type="term" value="F:DNA-binding transcription factor activity"/>
    <property type="evidence" value="ECO:0007669"/>
    <property type="project" value="TreeGrafter"/>
</dbReference>
<reference evidence="4 5" key="1">
    <citation type="submission" date="2018-03" db="EMBL/GenBank/DDBJ databases">
        <title>Genomic Encyclopedia of Type Strains, Phase III (KMG-III): the genomes of soil and plant-associated and newly described type strains.</title>
        <authorList>
            <person name="Whitman W."/>
        </authorList>
    </citation>
    <scope>NUCLEOTIDE SEQUENCE [LARGE SCALE GENOMIC DNA]</scope>
    <source>
        <strain evidence="4 5">CGMCC 1.07653</strain>
    </source>
</reference>
<dbReference type="SUPFAM" id="SSF46689">
    <property type="entry name" value="Homeodomain-like"/>
    <property type="match status" value="1"/>
</dbReference>
<gene>
    <name evidence="4" type="ORF">B0H94_10681</name>
</gene>
<dbReference type="Pfam" id="PF00440">
    <property type="entry name" value="TetR_N"/>
    <property type="match status" value="1"/>
</dbReference>
<dbReference type="GO" id="GO:0000976">
    <property type="term" value="F:transcription cis-regulatory region binding"/>
    <property type="evidence" value="ECO:0007669"/>
    <property type="project" value="TreeGrafter"/>
</dbReference>